<feature type="repeat" description="Hemopexin" evidence="1">
    <location>
        <begin position="351"/>
        <end position="397"/>
    </location>
</feature>
<dbReference type="Gene3D" id="2.110.10.10">
    <property type="entry name" value="Hemopexin-like domain"/>
    <property type="match status" value="3"/>
</dbReference>
<evidence type="ECO:0000259" key="3">
    <source>
        <dbReference type="Pfam" id="PF22596"/>
    </source>
</evidence>
<keyword evidence="5" id="KW-1185">Reference proteome</keyword>
<dbReference type="InterPro" id="IPR036375">
    <property type="entry name" value="Hemopexin-like_dom_sf"/>
</dbReference>
<evidence type="ECO:0000256" key="1">
    <source>
        <dbReference type="PROSITE-ProRule" id="PRU01011"/>
    </source>
</evidence>
<name>A0A6A4KJM8_9ERIC</name>
<feature type="domain" description="Pierisin-like" evidence="3">
    <location>
        <begin position="60"/>
        <end position="180"/>
    </location>
</feature>
<dbReference type="AlphaFoldDB" id="A0A6A4KJM8"/>
<dbReference type="EMBL" id="QEFC01003448">
    <property type="protein sequence ID" value="KAE9448166.1"/>
    <property type="molecule type" value="Genomic_DNA"/>
</dbReference>
<comment type="caution">
    <text evidence="4">The sequence shown here is derived from an EMBL/GenBank/DDBJ whole genome shotgun (WGS) entry which is preliminary data.</text>
</comment>
<evidence type="ECO:0000313" key="4">
    <source>
        <dbReference type="EMBL" id="KAE9448166.1"/>
    </source>
</evidence>
<protein>
    <recommendedName>
        <fullName evidence="3">Pierisin-like domain-containing protein</fullName>
    </recommendedName>
</protein>
<dbReference type="SUPFAM" id="SSF50923">
    <property type="entry name" value="Hemopexin-like domain"/>
    <property type="match status" value="2"/>
</dbReference>
<feature type="repeat" description="Hemopexin" evidence="1">
    <location>
        <begin position="403"/>
        <end position="454"/>
    </location>
</feature>
<dbReference type="Proteomes" id="UP000428333">
    <property type="component" value="Linkage Group LG12"/>
</dbReference>
<accession>A0A6A4KJM8</accession>
<feature type="repeat" description="Hemopexin" evidence="1">
    <location>
        <begin position="558"/>
        <end position="609"/>
    </location>
</feature>
<dbReference type="Gene3D" id="3.90.210.10">
    <property type="entry name" value="Heat-Labile Enterotoxin, subunit A"/>
    <property type="match status" value="1"/>
</dbReference>
<dbReference type="Pfam" id="PF22596">
    <property type="entry name" value="Scabin-like"/>
    <property type="match status" value="1"/>
</dbReference>
<dbReference type="PROSITE" id="PS51642">
    <property type="entry name" value="HEMOPEXIN_2"/>
    <property type="match status" value="3"/>
</dbReference>
<dbReference type="InterPro" id="IPR018487">
    <property type="entry name" value="Hemopexin-like_repeat"/>
</dbReference>
<feature type="non-terminal residue" evidence="4">
    <location>
        <position position="1"/>
    </location>
</feature>
<dbReference type="SMART" id="SM00120">
    <property type="entry name" value="HX"/>
    <property type="match status" value="5"/>
</dbReference>
<gene>
    <name evidence="4" type="ORF">C3L33_19939</name>
</gene>
<proteinExistence type="predicted"/>
<evidence type="ECO:0000256" key="2">
    <source>
        <dbReference type="SAM" id="MobiDB-lite"/>
    </source>
</evidence>
<organism evidence="4 5">
    <name type="scientific">Rhododendron williamsianum</name>
    <dbReference type="NCBI Taxonomy" id="262921"/>
    <lineage>
        <taxon>Eukaryota</taxon>
        <taxon>Viridiplantae</taxon>
        <taxon>Streptophyta</taxon>
        <taxon>Embryophyta</taxon>
        <taxon>Tracheophyta</taxon>
        <taxon>Spermatophyta</taxon>
        <taxon>Magnoliopsida</taxon>
        <taxon>eudicotyledons</taxon>
        <taxon>Gunneridae</taxon>
        <taxon>Pentapetalae</taxon>
        <taxon>asterids</taxon>
        <taxon>Ericales</taxon>
        <taxon>Ericaceae</taxon>
        <taxon>Ericoideae</taxon>
        <taxon>Rhodoreae</taxon>
        <taxon>Rhododendron</taxon>
    </lineage>
</organism>
<feature type="region of interest" description="Disordered" evidence="2">
    <location>
        <begin position="1"/>
        <end position="21"/>
    </location>
</feature>
<dbReference type="InterPro" id="IPR054695">
    <property type="entry name" value="Pierisin-like_dom"/>
</dbReference>
<dbReference type="SUPFAM" id="SSF56399">
    <property type="entry name" value="ADP-ribosylation"/>
    <property type="match status" value="1"/>
</dbReference>
<reference evidence="4 5" key="1">
    <citation type="journal article" date="2019" name="Genome Biol. Evol.">
        <title>The Rhododendron genome and chromosomal organization provide insight into shared whole-genome duplications across the heath family (Ericaceae).</title>
        <authorList>
            <person name="Soza V.L."/>
            <person name="Lindsley D."/>
            <person name="Waalkes A."/>
            <person name="Ramage E."/>
            <person name="Patwardhan R.P."/>
            <person name="Burton J.N."/>
            <person name="Adey A."/>
            <person name="Kumar A."/>
            <person name="Qiu R."/>
            <person name="Shendure J."/>
            <person name="Hall B."/>
        </authorList>
    </citation>
    <scope>NUCLEOTIDE SEQUENCE [LARGE SCALE GENOMIC DNA]</scope>
    <source>
        <strain evidence="4">RSF 1966-606</strain>
    </source>
</reference>
<evidence type="ECO:0000313" key="5">
    <source>
        <dbReference type="Proteomes" id="UP000428333"/>
    </source>
</evidence>
<sequence length="645" mass="73219">MSIPPNSPWRGCASSYSQPVSADDDLDAQNWIGSLDDYNPQLSIVYRNSSGEQDIRHHVFRWDDTPYQEAFENGFRSRRQDDTPNEVYASLDDFVHQGGRPLDSRRAATHVFVSTTLSSSWHPPVDPGTERIVYRYEIYAPGGIWVAATLGDRYQYRGQDEVCFVEGIAPQYIRTAQAFRLITPAGSRFTTRERVDNVLRVNGNFNPQSHPSRMIMISRPINYYVHAGRRNLILSIYRPQVPDDDEGMMPRNVSLRRELRQVSATESNDATMESDDPIKWYCESYINAAFRSSYEDEVYLFRKDEYVLVNYAPGSTNDKINYAPKTTDDKIIKGPMAITDMFPFFKGTVFESSVDASFEATEEKEAYLFKGNQYALINYHDPHLIAIRLITEGFACLKDTIFESGIEAAFASHHTDEAYLFKGDSYALINFAPGTTDYYIIGGLKKILPNWPSLSGILWFSGDVADCKSYINAAFRSSYEDEVYLFMNDEYVLVNYAPGSTDDKVLNGPLRICEGYPSLRNTAFAEYGIDSAFGSHYGMKRSSSMKSLLCLFESTIFESGIEAAFASHHTDEAYLFKGDSYALINFAPGTTDYYIIGGPKKILPNWPSLSGILPRKNRGFDVHDHTKPDPDRDHDELYNNYLPKM</sequence>
<dbReference type="OrthoDB" id="6845681at2759"/>